<dbReference type="InterPro" id="IPR050634">
    <property type="entry name" value="DNA_Topoisomerase_II"/>
</dbReference>
<dbReference type="InterPro" id="IPR036890">
    <property type="entry name" value="HATPase_C_sf"/>
</dbReference>
<keyword evidence="7" id="KW-0547">Nucleotide-binding</keyword>
<evidence type="ECO:0000256" key="8">
    <source>
        <dbReference type="SAM" id="MobiDB-lite"/>
    </source>
</evidence>
<dbReference type="InterPro" id="IPR001241">
    <property type="entry name" value="Topo_IIA"/>
</dbReference>
<dbReference type="SMART" id="SM00433">
    <property type="entry name" value="TOP2c"/>
    <property type="match status" value="1"/>
</dbReference>
<accession>A0A5J9T149</accession>
<keyword evidence="5 7" id="KW-0238">DNA-binding</keyword>
<evidence type="ECO:0000256" key="2">
    <source>
        <dbReference type="ARBA" id="ARBA00001946"/>
    </source>
</evidence>
<evidence type="ECO:0000256" key="6">
    <source>
        <dbReference type="ARBA" id="ARBA00023235"/>
    </source>
</evidence>
<proteinExistence type="inferred from homology"/>
<dbReference type="OrthoDB" id="692887at2759"/>
<dbReference type="CDD" id="cd03481">
    <property type="entry name" value="TopoIIA_Trans_ScTopoIIA"/>
    <property type="match status" value="1"/>
</dbReference>
<reference evidence="10 11" key="1">
    <citation type="journal article" date="2019" name="Sci. Rep.">
        <title>A high-quality genome of Eragrostis curvula grass provides insights into Poaceae evolution and supports new strategies to enhance forage quality.</title>
        <authorList>
            <person name="Carballo J."/>
            <person name="Santos B.A.C.M."/>
            <person name="Zappacosta D."/>
            <person name="Garbus I."/>
            <person name="Selva J.P."/>
            <person name="Gallo C.A."/>
            <person name="Diaz A."/>
            <person name="Albertini E."/>
            <person name="Caccamo M."/>
            <person name="Echenique V."/>
        </authorList>
    </citation>
    <scope>NUCLEOTIDE SEQUENCE [LARGE SCALE GENOMIC DNA]</scope>
    <source>
        <strain evidence="11">cv. Victoria</strain>
        <tissue evidence="10">Leaf</tissue>
    </source>
</reference>
<name>A0A5J9T149_9POAL</name>
<evidence type="ECO:0000256" key="7">
    <source>
        <dbReference type="RuleBase" id="RU362094"/>
    </source>
</evidence>
<dbReference type="EMBL" id="RWGY01000051">
    <property type="protein sequence ID" value="TVU05053.1"/>
    <property type="molecule type" value="Genomic_DNA"/>
</dbReference>
<dbReference type="GO" id="GO:0005634">
    <property type="term" value="C:nucleus"/>
    <property type="evidence" value="ECO:0007669"/>
    <property type="project" value="TreeGrafter"/>
</dbReference>
<feature type="domain" description="DNA topoisomerase type IIA subunit B" evidence="9">
    <location>
        <begin position="222"/>
        <end position="340"/>
    </location>
</feature>
<keyword evidence="6 7" id="KW-0413">Isomerase</keyword>
<feature type="region of interest" description="Disordered" evidence="8">
    <location>
        <begin position="348"/>
        <end position="370"/>
    </location>
</feature>
<dbReference type="EC" id="5.6.2.2" evidence="7"/>
<evidence type="ECO:0000256" key="5">
    <source>
        <dbReference type="ARBA" id="ARBA00023125"/>
    </source>
</evidence>
<keyword evidence="7" id="KW-0067">ATP-binding</keyword>
<dbReference type="GO" id="GO:0006265">
    <property type="term" value="P:DNA topological change"/>
    <property type="evidence" value="ECO:0007669"/>
    <property type="project" value="UniProtKB-UniRule"/>
</dbReference>
<dbReference type="Gramene" id="TVU05053">
    <property type="protein sequence ID" value="TVU05053"/>
    <property type="gene ID" value="EJB05_48201"/>
</dbReference>
<dbReference type="InterPro" id="IPR014721">
    <property type="entry name" value="Ribsml_uS5_D2-typ_fold_subgr"/>
</dbReference>
<dbReference type="GO" id="GO:0000819">
    <property type="term" value="P:sister chromatid segregation"/>
    <property type="evidence" value="ECO:0007669"/>
    <property type="project" value="TreeGrafter"/>
</dbReference>
<feature type="non-terminal residue" evidence="10">
    <location>
        <position position="1"/>
    </location>
</feature>
<organism evidence="10 11">
    <name type="scientific">Eragrostis curvula</name>
    <name type="common">weeping love grass</name>
    <dbReference type="NCBI Taxonomy" id="38414"/>
    <lineage>
        <taxon>Eukaryota</taxon>
        <taxon>Viridiplantae</taxon>
        <taxon>Streptophyta</taxon>
        <taxon>Embryophyta</taxon>
        <taxon>Tracheophyta</taxon>
        <taxon>Spermatophyta</taxon>
        <taxon>Magnoliopsida</taxon>
        <taxon>Liliopsida</taxon>
        <taxon>Poales</taxon>
        <taxon>Poaceae</taxon>
        <taxon>PACMAD clade</taxon>
        <taxon>Chloridoideae</taxon>
        <taxon>Eragrostideae</taxon>
        <taxon>Eragrostidinae</taxon>
        <taxon>Eragrostis</taxon>
    </lineage>
</organism>
<evidence type="ECO:0000256" key="3">
    <source>
        <dbReference type="ARBA" id="ARBA00011738"/>
    </source>
</evidence>
<comment type="function">
    <text evidence="7">Control of topological states of DNA by transient breakage and subsequent rejoining of DNA strands. Topoisomerase II makes double-strand breaks.</text>
</comment>
<evidence type="ECO:0000313" key="11">
    <source>
        <dbReference type="Proteomes" id="UP000324897"/>
    </source>
</evidence>
<dbReference type="Pfam" id="PF00204">
    <property type="entry name" value="DNA_gyraseB"/>
    <property type="match status" value="1"/>
</dbReference>
<dbReference type="Proteomes" id="UP000324897">
    <property type="component" value="Unassembled WGS sequence"/>
</dbReference>
<keyword evidence="11" id="KW-1185">Reference proteome</keyword>
<dbReference type="GO" id="GO:0003677">
    <property type="term" value="F:DNA binding"/>
    <property type="evidence" value="ECO:0007669"/>
    <property type="project" value="UniProtKB-UniRule"/>
</dbReference>
<dbReference type="PANTHER" id="PTHR10169">
    <property type="entry name" value="DNA TOPOISOMERASE/GYRASE"/>
    <property type="match status" value="1"/>
</dbReference>
<dbReference type="Gene3D" id="3.30.230.10">
    <property type="match status" value="1"/>
</dbReference>
<comment type="cofactor">
    <cofactor evidence="2">
        <name>Mg(2+)</name>
        <dbReference type="ChEBI" id="CHEBI:18420"/>
    </cofactor>
</comment>
<dbReference type="PANTHER" id="PTHR10169:SF38">
    <property type="entry name" value="DNA TOPOISOMERASE 2"/>
    <property type="match status" value="1"/>
</dbReference>
<dbReference type="InterPro" id="IPR013506">
    <property type="entry name" value="Topo_IIA_bsu_dom2"/>
</dbReference>
<dbReference type="AlphaFoldDB" id="A0A5J9T149"/>
<comment type="catalytic activity">
    <reaction evidence="1 7">
        <text>ATP-dependent breakage, passage and rejoining of double-stranded DNA.</text>
        <dbReference type="EC" id="5.6.2.2"/>
    </reaction>
</comment>
<comment type="similarity">
    <text evidence="7">Belongs to the type II topoisomerase family.</text>
</comment>
<protein>
    <recommendedName>
        <fullName evidence="7">DNA topoisomerase 2</fullName>
        <ecNumber evidence="7">5.6.2.2</ecNumber>
    </recommendedName>
</protein>
<keyword evidence="4 7" id="KW-0799">Topoisomerase</keyword>
<dbReference type="GO" id="GO:0003918">
    <property type="term" value="F:DNA topoisomerase type II (double strand cut, ATP-hydrolyzing) activity"/>
    <property type="evidence" value="ECO:0007669"/>
    <property type="project" value="UniProtKB-UniRule"/>
</dbReference>
<dbReference type="SUPFAM" id="SSF55874">
    <property type="entry name" value="ATPase domain of HSP90 chaperone/DNA topoisomerase II/histidine kinase"/>
    <property type="match status" value="1"/>
</dbReference>
<evidence type="ECO:0000256" key="1">
    <source>
        <dbReference type="ARBA" id="ARBA00000185"/>
    </source>
</evidence>
<dbReference type="SUPFAM" id="SSF54211">
    <property type="entry name" value="Ribosomal protein S5 domain 2-like"/>
    <property type="match status" value="1"/>
</dbReference>
<feature type="compositionally biased region" description="Basic residues" evidence="8">
    <location>
        <begin position="360"/>
        <end position="370"/>
    </location>
</feature>
<sequence length="370" mass="41276">MTAETAEQSPAAHMHTLAKGFPCIHACVGIEPRRPQLLRVDVDAARGSVSVYCTTGAAQIAAHPDKPAVYVPETIFGNSEEIVTGVKLANVFSTEFVAEIADGPGRRKYKQVFSDNMGNTSPPEVTGYNKNVSFTKLTFKPDLAKFDMARLDEDDTVTLMRKRTFDMTGLLGAAVQVAFNGKMMVVRKGWPEYVLRKGWPEYVLRYIIPRSKDISEERPWICEKAINDHWEVGVSLTLDGEGLEQVSFVNNVATLSGGTHVDHVANKIAAHVVAFVKEKFAQYCGNVEEDDVKRHLMVFVNLRMENPTFDSPAKETLTTPPEEFGSECELSDLFCKKVRGSRLLARVLSRRPHPDARSTGNKRKRQTMQR</sequence>
<dbReference type="InterPro" id="IPR020568">
    <property type="entry name" value="Ribosomal_Su5_D2-typ_SF"/>
</dbReference>
<dbReference type="GO" id="GO:0005524">
    <property type="term" value="F:ATP binding"/>
    <property type="evidence" value="ECO:0007669"/>
    <property type="project" value="UniProtKB-UniRule"/>
</dbReference>
<comment type="subunit">
    <text evidence="3 7">Homodimer.</text>
</comment>
<evidence type="ECO:0000313" key="10">
    <source>
        <dbReference type="EMBL" id="TVU05053.1"/>
    </source>
</evidence>
<comment type="caution">
    <text evidence="10">The sequence shown here is derived from an EMBL/GenBank/DDBJ whole genome shotgun (WGS) entry which is preliminary data.</text>
</comment>
<evidence type="ECO:0000259" key="9">
    <source>
        <dbReference type="Pfam" id="PF00204"/>
    </source>
</evidence>
<dbReference type="GO" id="GO:0000712">
    <property type="term" value="P:resolution of meiotic recombination intermediates"/>
    <property type="evidence" value="ECO:0007669"/>
    <property type="project" value="TreeGrafter"/>
</dbReference>
<evidence type="ECO:0000256" key="4">
    <source>
        <dbReference type="ARBA" id="ARBA00023029"/>
    </source>
</evidence>
<gene>
    <name evidence="10" type="ORF">EJB05_48201</name>
</gene>
<dbReference type="Gene3D" id="3.30.565.10">
    <property type="entry name" value="Histidine kinase-like ATPase, C-terminal domain"/>
    <property type="match status" value="1"/>
</dbReference>